<dbReference type="InterPro" id="IPR002376">
    <property type="entry name" value="Formyl_transf_N"/>
</dbReference>
<gene>
    <name evidence="6 8" type="primary">purN</name>
    <name evidence="8" type="ORF">PsB1_0154</name>
</gene>
<keyword evidence="3 6" id="KW-0658">Purine biosynthesis</keyword>
<feature type="binding site" evidence="6">
    <location>
        <position position="67"/>
    </location>
    <ligand>
        <name>(6R)-10-formyltetrahydrofolate</name>
        <dbReference type="ChEBI" id="CHEBI:195366"/>
    </ligand>
</feature>
<evidence type="ECO:0000256" key="6">
    <source>
        <dbReference type="HAMAP-Rule" id="MF_01930"/>
    </source>
</evidence>
<dbReference type="RefSeq" id="WP_284358472.1">
    <property type="nucleotide sequence ID" value="NZ_BPFZ01000001.1"/>
</dbReference>
<reference evidence="8" key="2">
    <citation type="journal article" date="2023" name="ISME Commun">
        <title>Characterization of a bloom-associated alphaproteobacterial lineage, 'Candidatus Phycosocius': insights into freshwater algal-bacterial interactions.</title>
        <authorList>
            <person name="Tanabe Y."/>
            <person name="Yamaguchi H."/>
            <person name="Yoshida M."/>
            <person name="Kai A."/>
            <person name="Okazaki Y."/>
        </authorList>
    </citation>
    <scope>NUCLEOTIDE SEQUENCE</scope>
    <source>
        <strain evidence="8">BOTRYCO-1</strain>
    </source>
</reference>
<comment type="function">
    <text evidence="6">Catalyzes the transfer of a formyl group from 10-formyltetrahydrofolate to 5-phospho-ribosyl-glycinamide (GAR), producing 5-phospho-ribosyl-N-formylglycinamide (FGAR) and tetrahydrofolate.</text>
</comment>
<organism evidence="8 9">
    <name type="scientific">Candidatus Phycosocius spiralis</name>
    <dbReference type="NCBI Taxonomy" id="2815099"/>
    <lineage>
        <taxon>Bacteria</taxon>
        <taxon>Pseudomonadati</taxon>
        <taxon>Pseudomonadota</taxon>
        <taxon>Alphaproteobacteria</taxon>
        <taxon>Caulobacterales</taxon>
        <taxon>Caulobacterales incertae sedis</taxon>
        <taxon>Candidatus Phycosocius</taxon>
    </lineage>
</organism>
<protein>
    <recommendedName>
        <fullName evidence="6">Phosphoribosylglycinamide formyltransferase</fullName>
        <ecNumber evidence="6">2.1.2.2</ecNumber>
    </recommendedName>
    <alternativeName>
        <fullName evidence="6">5'-phosphoribosylglycinamide transformylase</fullName>
    </alternativeName>
    <alternativeName>
        <fullName evidence="6">GAR transformylase</fullName>
        <shortName evidence="6">GART</shortName>
    </alternativeName>
</protein>
<dbReference type="NCBIfam" id="TIGR00639">
    <property type="entry name" value="PurN"/>
    <property type="match status" value="1"/>
</dbReference>
<keyword evidence="2 6" id="KW-0808">Transferase</keyword>
<comment type="pathway">
    <text evidence="1 6">Purine metabolism; IMP biosynthesis via de novo pathway; N(2)-formyl-N(1)-(5-phospho-D-ribosyl)glycinamide from N(1)-(5-phospho-D-ribosyl)glycinamide (10-formyl THF route): step 1/1.</text>
</comment>
<dbReference type="HAMAP" id="MF_01930">
    <property type="entry name" value="PurN"/>
    <property type="match status" value="1"/>
</dbReference>
<evidence type="ECO:0000313" key="8">
    <source>
        <dbReference type="EMBL" id="GIU66000.1"/>
    </source>
</evidence>
<evidence type="ECO:0000256" key="2">
    <source>
        <dbReference type="ARBA" id="ARBA00022679"/>
    </source>
</evidence>
<dbReference type="Pfam" id="PF00551">
    <property type="entry name" value="Formyl_trans_N"/>
    <property type="match status" value="1"/>
</dbReference>
<dbReference type="PANTHER" id="PTHR43369:SF2">
    <property type="entry name" value="PHOSPHORIBOSYLGLYCINAMIDE FORMYLTRANSFERASE"/>
    <property type="match status" value="1"/>
</dbReference>
<comment type="caution">
    <text evidence="6">Lacks conserved residue(s) required for the propagation of feature annotation.</text>
</comment>
<evidence type="ECO:0000313" key="9">
    <source>
        <dbReference type="Proteomes" id="UP001161064"/>
    </source>
</evidence>
<comment type="similarity">
    <text evidence="4 6">Belongs to the GART family.</text>
</comment>
<dbReference type="InterPro" id="IPR001555">
    <property type="entry name" value="GART_AS"/>
</dbReference>
<dbReference type="EMBL" id="BPFZ01000001">
    <property type="protein sequence ID" value="GIU66000.1"/>
    <property type="molecule type" value="Genomic_DNA"/>
</dbReference>
<comment type="caution">
    <text evidence="8">The sequence shown here is derived from an EMBL/GenBank/DDBJ whole genome shotgun (WGS) entry which is preliminary data.</text>
</comment>
<sequence length="214" mass="23014">MSKARVLVLISGGGSNLQALIDASLKANSSFEISHVISNRPEAGGLLRATKASIAAEALDHKSFKERAFFEDALARRIDHVTPDLILCAGFMRIMSADFVNRYEGRMINIHPSLLPNFQGLNTHARALEAGVTLHGCSVHWVNADVDQGAIIGQACVPIFPGDTPEILASRVLVQEHRLYPLCVEAVASGRAKLIHGRTFLDGLQGGIALLDNS</sequence>
<proteinExistence type="inferred from homology"/>
<accession>A0ABQ4PSM9</accession>
<keyword evidence="9" id="KW-1185">Reference proteome</keyword>
<feature type="domain" description="Formyl transferase N-terminal" evidence="7">
    <location>
        <begin position="5"/>
        <end position="182"/>
    </location>
</feature>
<evidence type="ECO:0000259" key="7">
    <source>
        <dbReference type="Pfam" id="PF00551"/>
    </source>
</evidence>
<feature type="binding site" evidence="6">
    <location>
        <position position="109"/>
    </location>
    <ligand>
        <name>(6R)-10-formyltetrahydrofolate</name>
        <dbReference type="ChEBI" id="CHEBI:195366"/>
    </ligand>
</feature>
<dbReference type="PROSITE" id="PS00373">
    <property type="entry name" value="GART"/>
    <property type="match status" value="1"/>
</dbReference>
<dbReference type="CDD" id="cd08645">
    <property type="entry name" value="FMT_core_GART"/>
    <property type="match status" value="1"/>
</dbReference>
<dbReference type="SUPFAM" id="SSF53328">
    <property type="entry name" value="Formyltransferase"/>
    <property type="match status" value="1"/>
</dbReference>
<evidence type="ECO:0000256" key="1">
    <source>
        <dbReference type="ARBA" id="ARBA00005054"/>
    </source>
</evidence>
<feature type="site" description="Raises pKa of active site His" evidence="6">
    <location>
        <position position="147"/>
    </location>
</feature>
<feature type="binding site" evidence="6">
    <location>
        <begin position="14"/>
        <end position="16"/>
    </location>
    <ligand>
        <name>N(1)-(5-phospho-beta-D-ribosyl)glycinamide</name>
        <dbReference type="ChEBI" id="CHEBI:143788"/>
    </ligand>
</feature>
<dbReference type="InterPro" id="IPR036477">
    <property type="entry name" value="Formyl_transf_N_sf"/>
</dbReference>
<dbReference type="InterPro" id="IPR004607">
    <property type="entry name" value="GART"/>
</dbReference>
<name>A0ABQ4PSM9_9PROT</name>
<dbReference type="PANTHER" id="PTHR43369">
    <property type="entry name" value="PHOSPHORIBOSYLGLYCINAMIDE FORMYLTRANSFERASE"/>
    <property type="match status" value="1"/>
</dbReference>
<dbReference type="Proteomes" id="UP001161064">
    <property type="component" value="Unassembled WGS sequence"/>
</dbReference>
<dbReference type="EC" id="2.1.2.2" evidence="6"/>
<evidence type="ECO:0000256" key="3">
    <source>
        <dbReference type="ARBA" id="ARBA00022755"/>
    </source>
</evidence>
<feature type="active site" description="Proton donor" evidence="6">
    <location>
        <position position="111"/>
    </location>
</feature>
<evidence type="ECO:0000256" key="4">
    <source>
        <dbReference type="ARBA" id="ARBA00038440"/>
    </source>
</evidence>
<evidence type="ECO:0000256" key="5">
    <source>
        <dbReference type="ARBA" id="ARBA00047664"/>
    </source>
</evidence>
<comment type="catalytic activity">
    <reaction evidence="5 6">
        <text>N(1)-(5-phospho-beta-D-ribosyl)glycinamide + (6R)-10-formyltetrahydrofolate = N(2)-formyl-N(1)-(5-phospho-beta-D-ribosyl)glycinamide + (6S)-5,6,7,8-tetrahydrofolate + H(+)</text>
        <dbReference type="Rhea" id="RHEA:15053"/>
        <dbReference type="ChEBI" id="CHEBI:15378"/>
        <dbReference type="ChEBI" id="CHEBI:57453"/>
        <dbReference type="ChEBI" id="CHEBI:143788"/>
        <dbReference type="ChEBI" id="CHEBI:147286"/>
        <dbReference type="ChEBI" id="CHEBI:195366"/>
        <dbReference type="EC" id="2.1.2.2"/>
    </reaction>
</comment>
<dbReference type="Gene3D" id="3.40.50.170">
    <property type="entry name" value="Formyl transferase, N-terminal domain"/>
    <property type="match status" value="1"/>
</dbReference>
<reference evidence="8" key="1">
    <citation type="submission" date="2021-05" db="EMBL/GenBank/DDBJ databases">
        <authorList>
            <person name="Tanabe Y."/>
        </authorList>
    </citation>
    <scope>NUCLEOTIDE SEQUENCE</scope>
    <source>
        <strain evidence="8">BOTRYCO-1</strain>
    </source>
</reference>